<keyword evidence="5" id="KW-0274">FAD</keyword>
<accession>A0A397G0N4</accession>
<dbReference type="InterPro" id="IPR050775">
    <property type="entry name" value="FAD-binding_Monooxygenases"/>
</dbReference>
<evidence type="ECO:0000256" key="3">
    <source>
        <dbReference type="ARBA" id="ARBA00010139"/>
    </source>
</evidence>
<feature type="compositionally biased region" description="Polar residues" evidence="8">
    <location>
        <begin position="1"/>
        <end position="19"/>
    </location>
</feature>
<dbReference type="SUPFAM" id="SSF51905">
    <property type="entry name" value="FAD/NAD(P)-binding domain"/>
    <property type="match status" value="1"/>
</dbReference>
<dbReference type="VEuPathDB" id="FungiDB:CDV56_101420"/>
<sequence length="655" mass="72773">MLQSPQSLSGACGPSSNEAEQIRQKYAEERPKRLRSEGVDQYVSLNSTDDLRLKAFLDDPWDQGAESPIRLQSGARYRIAIMGAGYGGLLYAARLLDSDAGLKPEDLVIIDTAAGFGGTWYWNRYPGLMCDTESYIYMPLLEETGYMPKHKYSYGEELREHADRIAKQWKIDDRAMLRTELHRCTWNDDSSEWMVDLTQRSPSTDGVLTSETIYADFVILSPGLLNRPKLPLLPGLGSFKGPNWLAARWDYAATGGSPSCQHLDQLRDKKVGIVGTGATAVQIVPALAKWCDQLYVFQRTPASVDVRGQRQTDRDEWTKNIQAGPGWQQARRRNFLSFGANVQPSEPVDMVSDGWTSFPSYSVLTGGPAATNVTMDTAAEYISEMHQLDLIRSNRIRARVSAVVKDRSTAAKLKAWYPGWCKRPTFHDEYLEAFNRPNVHLIDTDGRGVDRIVETGIVANGKTHDLDLVIFSTGFEAGTFGRSMDAKWADPRADDGRISLTVHGMCSRGFPNMFFTSSDQAGIASVFTPTLDALSKHAAFIVSKSVKRLEKMKSEDYPAIEHTVIVEPTSEAEAAWANRVLSAAASLAPMGGCTPSYFNAEAKMDSMPMDEQIKAAATTRWPAGLNDFVHVLESLWSADDDSDFDIKLVQKRRLN</sequence>
<evidence type="ECO:0008006" key="11">
    <source>
        <dbReference type="Google" id="ProtNLM"/>
    </source>
</evidence>
<dbReference type="GO" id="GO:0016491">
    <property type="term" value="F:oxidoreductase activity"/>
    <property type="evidence" value="ECO:0007669"/>
    <property type="project" value="UniProtKB-KW"/>
</dbReference>
<dbReference type="GeneID" id="38123394"/>
<dbReference type="Pfam" id="PF13450">
    <property type="entry name" value="NAD_binding_8"/>
    <property type="match status" value="1"/>
</dbReference>
<keyword evidence="7" id="KW-0560">Oxidoreductase</keyword>
<evidence type="ECO:0000256" key="7">
    <source>
        <dbReference type="ARBA" id="ARBA00023002"/>
    </source>
</evidence>
<comment type="pathway">
    <text evidence="2">Secondary metabolite biosynthesis; terpenoid biosynthesis.</text>
</comment>
<evidence type="ECO:0000256" key="4">
    <source>
        <dbReference type="ARBA" id="ARBA00022630"/>
    </source>
</evidence>
<dbReference type="Proteomes" id="UP000215305">
    <property type="component" value="Unassembled WGS sequence"/>
</dbReference>
<dbReference type="Gene3D" id="3.50.50.60">
    <property type="entry name" value="FAD/NAD(P)-binding domain"/>
    <property type="match status" value="3"/>
</dbReference>
<dbReference type="RefSeq" id="XP_026610238.1">
    <property type="nucleotide sequence ID" value="XM_026755039.1"/>
</dbReference>
<dbReference type="InterPro" id="IPR036188">
    <property type="entry name" value="FAD/NAD-bd_sf"/>
</dbReference>
<evidence type="ECO:0000256" key="5">
    <source>
        <dbReference type="ARBA" id="ARBA00022827"/>
    </source>
</evidence>
<keyword evidence="10" id="KW-1185">Reference proteome</keyword>
<keyword evidence="6" id="KW-0521">NADP</keyword>
<name>A0A397G0N4_ASPTH</name>
<protein>
    <recommendedName>
        <fullName evidence="11">FAD/NAD(P)-binding domain-containing protein</fullName>
    </recommendedName>
</protein>
<dbReference type="STRING" id="41047.A0A397G0N4"/>
<evidence type="ECO:0000256" key="8">
    <source>
        <dbReference type="SAM" id="MobiDB-lite"/>
    </source>
</evidence>
<evidence type="ECO:0000313" key="9">
    <source>
        <dbReference type="EMBL" id="RHZ44287.1"/>
    </source>
</evidence>
<evidence type="ECO:0000256" key="2">
    <source>
        <dbReference type="ARBA" id="ARBA00004721"/>
    </source>
</evidence>
<dbReference type="PANTHER" id="PTHR43098">
    <property type="entry name" value="L-ORNITHINE N(5)-MONOOXYGENASE-RELATED"/>
    <property type="match status" value="1"/>
</dbReference>
<dbReference type="EMBL" id="NKHU02000342">
    <property type="protein sequence ID" value="RHZ44287.1"/>
    <property type="molecule type" value="Genomic_DNA"/>
</dbReference>
<dbReference type="AlphaFoldDB" id="A0A397G0N4"/>
<comment type="similarity">
    <text evidence="3">Belongs to the FAD-binding monooxygenase family.</text>
</comment>
<keyword evidence="4" id="KW-0285">Flavoprotein</keyword>
<gene>
    <name evidence="9" type="ORF">CDV56_101420</name>
</gene>
<feature type="compositionally biased region" description="Basic and acidic residues" evidence="8">
    <location>
        <begin position="20"/>
        <end position="33"/>
    </location>
</feature>
<organism evidence="9 10">
    <name type="scientific">Aspergillus thermomutatus</name>
    <name type="common">Neosartorya pseudofischeri</name>
    <dbReference type="NCBI Taxonomy" id="41047"/>
    <lineage>
        <taxon>Eukaryota</taxon>
        <taxon>Fungi</taxon>
        <taxon>Dikarya</taxon>
        <taxon>Ascomycota</taxon>
        <taxon>Pezizomycotina</taxon>
        <taxon>Eurotiomycetes</taxon>
        <taxon>Eurotiomycetidae</taxon>
        <taxon>Eurotiales</taxon>
        <taxon>Aspergillaceae</taxon>
        <taxon>Aspergillus</taxon>
        <taxon>Aspergillus subgen. Fumigati</taxon>
    </lineage>
</organism>
<comment type="cofactor">
    <cofactor evidence="1">
        <name>FAD</name>
        <dbReference type="ChEBI" id="CHEBI:57692"/>
    </cofactor>
</comment>
<dbReference type="PANTHER" id="PTHR43098:SF2">
    <property type="entry name" value="FAD-BINDING MONOOXYGENASE AUSB-RELATED"/>
    <property type="match status" value="1"/>
</dbReference>
<comment type="caution">
    <text evidence="9">The sequence shown here is derived from an EMBL/GenBank/DDBJ whole genome shotgun (WGS) entry which is preliminary data.</text>
</comment>
<proteinExistence type="inferred from homology"/>
<feature type="region of interest" description="Disordered" evidence="8">
    <location>
        <begin position="1"/>
        <end position="33"/>
    </location>
</feature>
<dbReference type="OrthoDB" id="66881at2759"/>
<evidence type="ECO:0000256" key="6">
    <source>
        <dbReference type="ARBA" id="ARBA00022857"/>
    </source>
</evidence>
<reference evidence="9" key="1">
    <citation type="submission" date="2018-08" db="EMBL/GenBank/DDBJ databases">
        <title>Draft genome sequence of azole-resistant Aspergillus thermomutatus (Neosartorya pseudofischeri) strain HMR AF 39, isolated from a human nasal aspirate.</title>
        <authorList>
            <person name="Parent-Michaud M."/>
            <person name="Dufresne P.J."/>
            <person name="Fournier E."/>
            <person name="Martineau C."/>
            <person name="Moreira S."/>
            <person name="Perkins V."/>
            <person name="De Repentigny L."/>
            <person name="Dufresne S.F."/>
        </authorList>
    </citation>
    <scope>NUCLEOTIDE SEQUENCE [LARGE SCALE GENOMIC DNA]</scope>
    <source>
        <strain evidence="9">HMR AF 39</strain>
    </source>
</reference>
<evidence type="ECO:0000313" key="10">
    <source>
        <dbReference type="Proteomes" id="UP000215305"/>
    </source>
</evidence>
<evidence type="ECO:0000256" key="1">
    <source>
        <dbReference type="ARBA" id="ARBA00001974"/>
    </source>
</evidence>